<keyword evidence="1" id="KW-0802">TPR repeat</keyword>
<protein>
    <submittedName>
        <fullName evidence="2">Uncharacterized protein</fullName>
    </submittedName>
</protein>
<reference evidence="2 3" key="1">
    <citation type="journal article" date="2015" name="Microbiome">
        <title>Genomic resolution of linkages in carbon, nitrogen, and sulfur cycling among widespread estuary sediment bacteria.</title>
        <authorList>
            <person name="Baker B.J."/>
            <person name="Lazar C.S."/>
            <person name="Teske A.P."/>
            <person name="Dick G.J."/>
        </authorList>
    </citation>
    <scope>NUCLEOTIDE SEQUENCE [LARGE SCALE GENOMIC DNA]</scope>
    <source>
        <strain evidence="2">SM23_60</strain>
    </source>
</reference>
<dbReference type="GO" id="GO:0097363">
    <property type="term" value="F:protein O-acetylglucosaminyltransferase activity"/>
    <property type="evidence" value="ECO:0007669"/>
    <property type="project" value="TreeGrafter"/>
</dbReference>
<dbReference type="Pfam" id="PF13432">
    <property type="entry name" value="TPR_16"/>
    <property type="match status" value="1"/>
</dbReference>
<feature type="repeat" description="TPR" evidence="1">
    <location>
        <begin position="106"/>
        <end position="139"/>
    </location>
</feature>
<dbReference type="EMBL" id="LJUO01000033">
    <property type="protein sequence ID" value="KPK72401.1"/>
    <property type="molecule type" value="Genomic_DNA"/>
</dbReference>
<dbReference type="SUPFAM" id="SSF48452">
    <property type="entry name" value="TPR-like"/>
    <property type="match status" value="1"/>
</dbReference>
<name>A0A0S8GIE2_UNCW3</name>
<dbReference type="SMART" id="SM00028">
    <property type="entry name" value="TPR"/>
    <property type="match status" value="4"/>
</dbReference>
<gene>
    <name evidence="2" type="ORF">AMJ87_04960</name>
</gene>
<organism evidence="2 3">
    <name type="scientific">candidate division WOR_3 bacterium SM23_60</name>
    <dbReference type="NCBI Taxonomy" id="1703780"/>
    <lineage>
        <taxon>Bacteria</taxon>
        <taxon>Bacteria division WOR-3</taxon>
    </lineage>
</organism>
<evidence type="ECO:0000313" key="3">
    <source>
        <dbReference type="Proteomes" id="UP000051096"/>
    </source>
</evidence>
<dbReference type="Pfam" id="PF14559">
    <property type="entry name" value="TPR_19"/>
    <property type="match status" value="1"/>
</dbReference>
<dbReference type="PANTHER" id="PTHR44366">
    <property type="entry name" value="UDP-N-ACETYLGLUCOSAMINE--PEPTIDE N-ACETYLGLUCOSAMINYLTRANSFERASE 110 KDA SUBUNIT"/>
    <property type="match status" value="1"/>
</dbReference>
<evidence type="ECO:0000313" key="2">
    <source>
        <dbReference type="EMBL" id="KPK72401.1"/>
    </source>
</evidence>
<dbReference type="Gene3D" id="1.25.40.10">
    <property type="entry name" value="Tetratricopeptide repeat domain"/>
    <property type="match status" value="1"/>
</dbReference>
<comment type="caution">
    <text evidence="2">The sequence shown here is derived from an EMBL/GenBank/DDBJ whole genome shotgun (WGS) entry which is preliminary data.</text>
</comment>
<dbReference type="GO" id="GO:0006493">
    <property type="term" value="P:protein O-linked glycosylation"/>
    <property type="evidence" value="ECO:0007669"/>
    <property type="project" value="InterPro"/>
</dbReference>
<accession>A0A0S8GIE2</accession>
<dbReference type="Proteomes" id="UP000051096">
    <property type="component" value="Unassembled WGS sequence"/>
</dbReference>
<dbReference type="PANTHER" id="PTHR44366:SF1">
    <property type="entry name" value="UDP-N-ACETYLGLUCOSAMINE--PEPTIDE N-ACETYLGLUCOSAMINYLTRANSFERASE 110 KDA SUBUNIT"/>
    <property type="match status" value="1"/>
</dbReference>
<proteinExistence type="predicted"/>
<dbReference type="InterPro" id="IPR037919">
    <property type="entry name" value="OGT"/>
</dbReference>
<dbReference type="InterPro" id="IPR011990">
    <property type="entry name" value="TPR-like_helical_dom_sf"/>
</dbReference>
<evidence type="ECO:0000256" key="1">
    <source>
        <dbReference type="PROSITE-ProRule" id="PRU00339"/>
    </source>
</evidence>
<dbReference type="PROSITE" id="PS50005">
    <property type="entry name" value="TPR"/>
    <property type="match status" value="1"/>
</dbReference>
<sequence>MNKRLLLAGCVIIAATISITHIPFTVEPISAPKVEYAGDTLLKRGLTLYARDSLQEAALILRRVLTFYPDFSLLHFYLAEVSRRQGDVQTAEKEYTHAIEIDHELYPAYYELALLRHAAGEHARAIQLLETAIILNPYDREAYQTLATIYIDIGDFAAADKVYQRQRAVEEHTVE</sequence>
<dbReference type="AlphaFoldDB" id="A0A0S8GIE2"/>
<dbReference type="InterPro" id="IPR019734">
    <property type="entry name" value="TPR_rpt"/>
</dbReference>